<protein>
    <submittedName>
        <fullName evidence="1">Uncharacterized protein</fullName>
    </submittedName>
</protein>
<name>A0A7W6K9T5_9SPHI</name>
<sequence>MKPHHRYLPLFFLCWAFLYSPIAVLSVWPVGSNAPKPAVRQASQHTAGEKPVPDDFTCFCTVYGRAAWGLNCNVNFMAPFYLTDKAEAGYEIK</sequence>
<gene>
    <name evidence="1" type="ORF">GGQ60_000627</name>
</gene>
<dbReference type="Proteomes" id="UP000532273">
    <property type="component" value="Unassembled WGS sequence"/>
</dbReference>
<evidence type="ECO:0000313" key="2">
    <source>
        <dbReference type="Proteomes" id="UP000532273"/>
    </source>
</evidence>
<comment type="caution">
    <text evidence="1">The sequence shown here is derived from an EMBL/GenBank/DDBJ whole genome shotgun (WGS) entry which is preliminary data.</text>
</comment>
<organism evidence="1 2">
    <name type="scientific">Pedobacter zeae</name>
    <dbReference type="NCBI Taxonomy" id="1737356"/>
    <lineage>
        <taxon>Bacteria</taxon>
        <taxon>Pseudomonadati</taxon>
        <taxon>Bacteroidota</taxon>
        <taxon>Sphingobacteriia</taxon>
        <taxon>Sphingobacteriales</taxon>
        <taxon>Sphingobacteriaceae</taxon>
        <taxon>Pedobacter</taxon>
    </lineage>
</organism>
<reference evidence="1 2" key="1">
    <citation type="submission" date="2020-08" db="EMBL/GenBank/DDBJ databases">
        <title>Genomic Encyclopedia of Type Strains, Phase IV (KMG-IV): sequencing the most valuable type-strain genomes for metagenomic binning, comparative biology and taxonomic classification.</title>
        <authorList>
            <person name="Goeker M."/>
        </authorList>
    </citation>
    <scope>NUCLEOTIDE SEQUENCE [LARGE SCALE GENOMIC DNA]</scope>
    <source>
        <strain evidence="1 2">DSM 100774</strain>
    </source>
</reference>
<dbReference type="AlphaFoldDB" id="A0A7W6K9T5"/>
<evidence type="ECO:0000313" key="1">
    <source>
        <dbReference type="EMBL" id="MBB4106667.1"/>
    </source>
</evidence>
<accession>A0A7W6K9T5</accession>
<dbReference type="RefSeq" id="WP_183759912.1">
    <property type="nucleotide sequence ID" value="NZ_BMHZ01000002.1"/>
</dbReference>
<proteinExistence type="predicted"/>
<dbReference type="EMBL" id="JACIEF010000001">
    <property type="protein sequence ID" value="MBB4106667.1"/>
    <property type="molecule type" value="Genomic_DNA"/>
</dbReference>